<evidence type="ECO:0000313" key="1">
    <source>
        <dbReference type="EMBL" id="RXR23048.1"/>
    </source>
</evidence>
<accession>A0A4Q1K9L1</accession>
<sequence length="251" mass="27408">MAKLLGGLRLKGNLEGLTFYALNGEIIVRRSSGFTRENLKQGANYARCRQTSAEFAHCGRMSTYLRQGLQPQLSKTHYAKPHNQLVKVFQQILTHDTASAPGERTVPRGLQTAAGRSLLTHFEFDSEQPFASVVPWEPQWDAATATLSLSPMPNAKGRVPKGATHVGLQVRHLSLDASLAQPVAVAETPEQYYSLSPQHLAAPIPLPVPAVAGELQWVVLFVAYYQEKEGTWCPLPGLYIKFVGGGMDGMG</sequence>
<name>A0A4Q1K9L1_9FLAO</name>
<reference evidence="2" key="1">
    <citation type="submission" date="2019-01" db="EMBL/GenBank/DDBJ databases">
        <title>Cytophagaceae bacterium strain CAR-16.</title>
        <authorList>
            <person name="Chen W.-M."/>
        </authorList>
    </citation>
    <scope>NUCLEOTIDE SEQUENCE [LARGE SCALE GENOMIC DNA]</scope>
    <source>
        <strain evidence="2">WWJ-16</strain>
    </source>
</reference>
<protein>
    <submittedName>
        <fullName evidence="1">Uncharacterized protein</fullName>
    </submittedName>
</protein>
<keyword evidence="2" id="KW-1185">Reference proteome</keyword>
<comment type="caution">
    <text evidence="1">The sequence shown here is derived from an EMBL/GenBank/DDBJ whole genome shotgun (WGS) entry which is preliminary data.</text>
</comment>
<dbReference type="Proteomes" id="UP000289857">
    <property type="component" value="Unassembled WGS sequence"/>
</dbReference>
<organism evidence="1 2">
    <name type="scientific">Flavobacterium stagni</name>
    <dbReference type="NCBI Taxonomy" id="2506421"/>
    <lineage>
        <taxon>Bacteria</taxon>
        <taxon>Pseudomonadati</taxon>
        <taxon>Bacteroidota</taxon>
        <taxon>Flavobacteriia</taxon>
        <taxon>Flavobacteriales</taxon>
        <taxon>Flavobacteriaceae</taxon>
        <taxon>Flavobacterium</taxon>
    </lineage>
</organism>
<proteinExistence type="predicted"/>
<evidence type="ECO:0000313" key="2">
    <source>
        <dbReference type="Proteomes" id="UP000289857"/>
    </source>
</evidence>
<dbReference type="OrthoDB" id="645138at2"/>
<dbReference type="RefSeq" id="WP_129461278.1">
    <property type="nucleotide sequence ID" value="NZ_SBKN01000003.1"/>
</dbReference>
<dbReference type="AlphaFoldDB" id="A0A4Q1K9L1"/>
<dbReference type="EMBL" id="SBKN01000003">
    <property type="protein sequence ID" value="RXR23048.1"/>
    <property type="molecule type" value="Genomic_DNA"/>
</dbReference>
<gene>
    <name evidence="1" type="ORF">EQG61_07375</name>
</gene>